<gene>
    <name evidence="6" type="ORF">FSB_LOCUS3354</name>
</gene>
<dbReference type="InterPro" id="IPR015300">
    <property type="entry name" value="DNA-bd_pseudobarrel_sf"/>
</dbReference>
<sequence>MGSTSRGSKKKKLNLSLIRNVGLKDLEGRTGQDWCPFDELLEVSCVAREKFYKFKRLMKEKALRKPMLDVPKEEPKDVQGKLMNSAIQAQRNSDRKYGEEDDQDWVLESENKEVEDIEADTENNNRLSMPLRQVRADFLTEGEKVDLKAREKIKTILIDSRLKKGDIVLKQWNMKKDSGNTSSSYVLMTTWNQVCKDNDLKINDLVQVWSFRVGQQQGCDGSSGSNKGKICFALVLDIVTTQACDEDVDCVHVMHEKANSRRLQYWELSQQLEEGKSFG</sequence>
<proteinExistence type="predicted"/>
<evidence type="ECO:0000256" key="1">
    <source>
        <dbReference type="ARBA" id="ARBA00004123"/>
    </source>
</evidence>
<keyword evidence="2" id="KW-0805">Transcription regulation</keyword>
<evidence type="ECO:0000313" key="6">
    <source>
        <dbReference type="EMBL" id="SPC75472.1"/>
    </source>
</evidence>
<dbReference type="Pfam" id="PF03754">
    <property type="entry name" value="At2g31720-like"/>
    <property type="match status" value="1"/>
</dbReference>
<dbReference type="GO" id="GO:0003677">
    <property type="term" value="F:DNA binding"/>
    <property type="evidence" value="ECO:0007669"/>
    <property type="project" value="UniProtKB-KW"/>
</dbReference>
<keyword evidence="4" id="KW-0804">Transcription</keyword>
<dbReference type="PANTHER" id="PTHR31541">
    <property type="entry name" value="B3 DOMAIN PLANT PROTEIN-RELATED"/>
    <property type="match status" value="1"/>
</dbReference>
<evidence type="ECO:0000256" key="3">
    <source>
        <dbReference type="ARBA" id="ARBA00023125"/>
    </source>
</evidence>
<dbReference type="AlphaFoldDB" id="A0A2N9EKX9"/>
<dbReference type="PANTHER" id="PTHR31541:SF60">
    <property type="entry name" value="TF-B3 DOMAIN-CONTAINING PROTEIN"/>
    <property type="match status" value="1"/>
</dbReference>
<keyword evidence="5" id="KW-0539">Nucleus</keyword>
<accession>A0A2N9EKX9</accession>
<evidence type="ECO:0000256" key="2">
    <source>
        <dbReference type="ARBA" id="ARBA00023015"/>
    </source>
</evidence>
<dbReference type="EMBL" id="OIVN01000161">
    <property type="protein sequence ID" value="SPC75472.1"/>
    <property type="molecule type" value="Genomic_DNA"/>
</dbReference>
<dbReference type="SUPFAM" id="SSF101936">
    <property type="entry name" value="DNA-binding pseudobarrel domain"/>
    <property type="match status" value="1"/>
</dbReference>
<reference evidence="6" key="1">
    <citation type="submission" date="2018-02" db="EMBL/GenBank/DDBJ databases">
        <authorList>
            <person name="Cohen D.B."/>
            <person name="Kent A.D."/>
        </authorList>
    </citation>
    <scope>NUCLEOTIDE SEQUENCE</scope>
</reference>
<evidence type="ECO:0008006" key="7">
    <source>
        <dbReference type="Google" id="ProtNLM"/>
    </source>
</evidence>
<dbReference type="GO" id="GO:0005634">
    <property type="term" value="C:nucleus"/>
    <property type="evidence" value="ECO:0007669"/>
    <property type="project" value="UniProtKB-SubCell"/>
</dbReference>
<name>A0A2N9EKX9_FAGSY</name>
<dbReference type="InterPro" id="IPR005508">
    <property type="entry name" value="At2g31720-like"/>
</dbReference>
<comment type="subcellular location">
    <subcellularLocation>
        <location evidence="1">Nucleus</location>
    </subcellularLocation>
</comment>
<protein>
    <recommendedName>
        <fullName evidence="7">TF-B3 domain-containing protein</fullName>
    </recommendedName>
</protein>
<keyword evidence="3" id="KW-0238">DNA-binding</keyword>
<organism evidence="6">
    <name type="scientific">Fagus sylvatica</name>
    <name type="common">Beechnut</name>
    <dbReference type="NCBI Taxonomy" id="28930"/>
    <lineage>
        <taxon>Eukaryota</taxon>
        <taxon>Viridiplantae</taxon>
        <taxon>Streptophyta</taxon>
        <taxon>Embryophyta</taxon>
        <taxon>Tracheophyta</taxon>
        <taxon>Spermatophyta</taxon>
        <taxon>Magnoliopsida</taxon>
        <taxon>eudicotyledons</taxon>
        <taxon>Gunneridae</taxon>
        <taxon>Pentapetalae</taxon>
        <taxon>rosids</taxon>
        <taxon>fabids</taxon>
        <taxon>Fagales</taxon>
        <taxon>Fagaceae</taxon>
        <taxon>Fagus</taxon>
    </lineage>
</organism>
<evidence type="ECO:0000256" key="5">
    <source>
        <dbReference type="ARBA" id="ARBA00023242"/>
    </source>
</evidence>
<evidence type="ECO:0000256" key="4">
    <source>
        <dbReference type="ARBA" id="ARBA00023163"/>
    </source>
</evidence>
<dbReference type="Gene3D" id="2.40.330.10">
    <property type="entry name" value="DNA-binding pseudobarrel domain"/>
    <property type="match status" value="1"/>
</dbReference>